<dbReference type="InterPro" id="IPR023214">
    <property type="entry name" value="HAD_sf"/>
</dbReference>
<dbReference type="InterPro" id="IPR023198">
    <property type="entry name" value="PGP-like_dom2"/>
</dbReference>
<dbReference type="InterPro" id="IPR006439">
    <property type="entry name" value="HAD-SF_hydro_IA"/>
</dbReference>
<keyword evidence="3" id="KW-0479">Metal-binding</keyword>
<dbReference type="NCBIfam" id="TIGR01549">
    <property type="entry name" value="HAD-SF-IA-v1"/>
    <property type="match status" value="1"/>
</dbReference>
<protein>
    <submittedName>
        <fullName evidence="6">HAD-superfamily hydrolase, subfamily IA, variant 3</fullName>
    </submittedName>
</protein>
<dbReference type="Proteomes" id="UP000000391">
    <property type="component" value="Chromosome"/>
</dbReference>
<dbReference type="GO" id="GO:0046872">
    <property type="term" value="F:metal ion binding"/>
    <property type="evidence" value="ECO:0007669"/>
    <property type="project" value="UniProtKB-KW"/>
</dbReference>
<keyword evidence="6" id="KW-0378">Hydrolase</keyword>
<organism evidence="6 7">
    <name type="scientific">Methanohalobium evestigatum (strain ATCC BAA-1072 / DSM 3721 / NBRC 107634 / OCM 161 / Z-7303)</name>
    <dbReference type="NCBI Taxonomy" id="644295"/>
    <lineage>
        <taxon>Archaea</taxon>
        <taxon>Methanobacteriati</taxon>
        <taxon>Methanobacteriota</taxon>
        <taxon>Stenosarchaea group</taxon>
        <taxon>Methanomicrobia</taxon>
        <taxon>Methanosarcinales</taxon>
        <taxon>Methanosarcinaceae</taxon>
        <taxon>Methanohalobium</taxon>
    </lineage>
</organism>
<dbReference type="HOGENOM" id="CLU_045011_13_3_2"/>
<dbReference type="Gene3D" id="3.40.50.1000">
    <property type="entry name" value="HAD superfamily/HAD-like"/>
    <property type="match status" value="1"/>
</dbReference>
<dbReference type="GO" id="GO:0016787">
    <property type="term" value="F:hydrolase activity"/>
    <property type="evidence" value="ECO:0007669"/>
    <property type="project" value="UniProtKB-KW"/>
</dbReference>
<dbReference type="AlphaFoldDB" id="D7E7Y8"/>
<keyword evidence="4" id="KW-0460">Magnesium</keyword>
<gene>
    <name evidence="6" type="ordered locus">Metev_0412</name>
</gene>
<comment type="similarity">
    <text evidence="2">Belongs to the HAD-like hydrolase superfamily.</text>
</comment>
<dbReference type="OrthoDB" id="31229at2157"/>
<dbReference type="PRINTS" id="PR00413">
    <property type="entry name" value="HADHALOGNASE"/>
</dbReference>
<keyword evidence="7" id="KW-1185">Reference proteome</keyword>
<dbReference type="CDD" id="cd07505">
    <property type="entry name" value="HAD_BPGM-like"/>
    <property type="match status" value="1"/>
</dbReference>
<dbReference type="SFLD" id="SFLDS00003">
    <property type="entry name" value="Haloacid_Dehalogenase"/>
    <property type="match status" value="1"/>
</dbReference>
<dbReference type="GeneID" id="9346031"/>
<comment type="cofactor">
    <cofactor evidence="1">
        <name>Mg(2+)</name>
        <dbReference type="ChEBI" id="CHEBI:18420"/>
    </cofactor>
</comment>
<dbReference type="Gene3D" id="1.10.150.240">
    <property type="entry name" value="Putative phosphatase, domain 2"/>
    <property type="match status" value="1"/>
</dbReference>
<dbReference type="InterPro" id="IPR051600">
    <property type="entry name" value="Beta-PGM-like"/>
</dbReference>
<dbReference type="EMBL" id="CP002069">
    <property type="protein sequence ID" value="ADI73330.1"/>
    <property type="molecule type" value="Genomic_DNA"/>
</dbReference>
<dbReference type="STRING" id="644295.Metev_0412"/>
<dbReference type="RefSeq" id="WP_013193898.1">
    <property type="nucleotide sequence ID" value="NC_014253.1"/>
</dbReference>
<evidence type="ECO:0000256" key="5">
    <source>
        <dbReference type="ARBA" id="ARBA00023277"/>
    </source>
</evidence>
<dbReference type="KEGG" id="mev:Metev_0412"/>
<dbReference type="PANTHER" id="PTHR46193">
    <property type="entry name" value="6-PHOSPHOGLUCONATE PHOSPHATASE"/>
    <property type="match status" value="1"/>
</dbReference>
<dbReference type="SFLD" id="SFLDG01129">
    <property type="entry name" value="C1.5:_HAD__Beta-PGM__Phosphata"/>
    <property type="match status" value="1"/>
</dbReference>
<evidence type="ECO:0000313" key="7">
    <source>
        <dbReference type="Proteomes" id="UP000000391"/>
    </source>
</evidence>
<dbReference type="Pfam" id="PF13419">
    <property type="entry name" value="HAD_2"/>
    <property type="match status" value="1"/>
</dbReference>
<evidence type="ECO:0000313" key="6">
    <source>
        <dbReference type="EMBL" id="ADI73330.1"/>
    </source>
</evidence>
<dbReference type="NCBIfam" id="TIGR01509">
    <property type="entry name" value="HAD-SF-IA-v3"/>
    <property type="match status" value="1"/>
</dbReference>
<reference evidence="6 7" key="1">
    <citation type="submission" date="2010-06" db="EMBL/GenBank/DDBJ databases">
        <title>Complete sequence chromosome of Methanohalobium evestigatum Z-7303.</title>
        <authorList>
            <consortium name="US DOE Joint Genome Institute"/>
            <person name="Lucas S."/>
            <person name="Copeland A."/>
            <person name="Lapidus A."/>
            <person name="Cheng J.-F."/>
            <person name="Bruce D."/>
            <person name="Goodwin L."/>
            <person name="Pitluck S."/>
            <person name="Saunders E."/>
            <person name="Detter J.C."/>
            <person name="Han C."/>
            <person name="Tapia R."/>
            <person name="Land M."/>
            <person name="Hauser L."/>
            <person name="Kyrpides N."/>
            <person name="Mikhailova N."/>
            <person name="Sieprawska-Lupa M."/>
            <person name="Whitman W.B."/>
            <person name="Anderson I."/>
            <person name="Woyke T."/>
        </authorList>
    </citation>
    <scope>NUCLEOTIDE SEQUENCE [LARGE SCALE GENOMIC DNA]</scope>
    <source>
        <strain evidence="7">ATCC BAA-1072 / DSM 3721 / NBRC 107634 / OCM 161 / Z-7303</strain>
    </source>
</reference>
<dbReference type="SUPFAM" id="SSF56784">
    <property type="entry name" value="HAD-like"/>
    <property type="match status" value="1"/>
</dbReference>
<dbReference type="InterPro" id="IPR041492">
    <property type="entry name" value="HAD_2"/>
</dbReference>
<evidence type="ECO:0000256" key="1">
    <source>
        <dbReference type="ARBA" id="ARBA00001946"/>
    </source>
</evidence>
<evidence type="ECO:0000256" key="2">
    <source>
        <dbReference type="ARBA" id="ARBA00007958"/>
    </source>
</evidence>
<dbReference type="InterPro" id="IPR036412">
    <property type="entry name" value="HAD-like_sf"/>
</dbReference>
<evidence type="ECO:0000256" key="3">
    <source>
        <dbReference type="ARBA" id="ARBA00022723"/>
    </source>
</evidence>
<sequence length="217" mass="24353">MLKAIIFDFDGVLADSMPYHAQAWKIAFEKAGIEINKDDIYEIEGSNHVGIIQLMFQKMGKSPQPHQFDEIAQEKRKIFSQIANLKNFEDMDKCLSQLKNKFKLAVVSGADRNAVFNMVGRFYPDVFDVIVTGEDVDNGKPSPEPYLKALGMLNVEKNECLVVENAPLGVDSAKNAGLYCVAVPTYVDPEKLDKADVVVEDHSDLKKYLQKIYSEQA</sequence>
<proteinExistence type="inferred from homology"/>
<accession>D7E7Y8</accession>
<name>D7E7Y8_METEZ</name>
<dbReference type="PANTHER" id="PTHR46193:SF18">
    <property type="entry name" value="HEXITOL PHOSPHATASE B"/>
    <property type="match status" value="1"/>
</dbReference>
<dbReference type="SFLD" id="SFLDG01135">
    <property type="entry name" value="C1.5.6:_HAD__Beta-PGM__Phospha"/>
    <property type="match status" value="1"/>
</dbReference>
<keyword evidence="5" id="KW-0119">Carbohydrate metabolism</keyword>
<evidence type="ECO:0000256" key="4">
    <source>
        <dbReference type="ARBA" id="ARBA00022842"/>
    </source>
</evidence>